<dbReference type="PROSITE" id="PS50011">
    <property type="entry name" value="PROTEIN_KINASE_DOM"/>
    <property type="match status" value="1"/>
</dbReference>
<dbReference type="GO" id="GO:0005524">
    <property type="term" value="F:ATP binding"/>
    <property type="evidence" value="ECO:0007669"/>
    <property type="project" value="UniProtKB-UniRule"/>
</dbReference>
<evidence type="ECO:0000256" key="2">
    <source>
        <dbReference type="ARBA" id="ARBA00022741"/>
    </source>
</evidence>
<evidence type="ECO:0000256" key="5">
    <source>
        <dbReference type="PROSITE-ProRule" id="PRU10141"/>
    </source>
</evidence>
<evidence type="ECO:0000259" key="7">
    <source>
        <dbReference type="PROSITE" id="PS50011"/>
    </source>
</evidence>
<accession>A0A8J3PS97</accession>
<reference evidence="8 9" key="1">
    <citation type="submission" date="2021-01" db="EMBL/GenBank/DDBJ databases">
        <title>Whole genome shotgun sequence of Planotetraspora kaengkrachanensis NBRC 104272.</title>
        <authorList>
            <person name="Komaki H."/>
            <person name="Tamura T."/>
        </authorList>
    </citation>
    <scope>NUCLEOTIDE SEQUENCE [LARGE SCALE GENOMIC DNA]</scope>
    <source>
        <strain evidence="8 9">NBRC 104272</strain>
    </source>
</reference>
<name>A0A8J3PS97_9ACTN</name>
<dbReference type="Proteomes" id="UP000630097">
    <property type="component" value="Unassembled WGS sequence"/>
</dbReference>
<gene>
    <name evidence="8" type="ORF">Pka01_31390</name>
</gene>
<evidence type="ECO:0000256" key="6">
    <source>
        <dbReference type="SAM" id="MobiDB-lite"/>
    </source>
</evidence>
<feature type="domain" description="Protein kinase" evidence="7">
    <location>
        <begin position="20"/>
        <end position="229"/>
    </location>
</feature>
<dbReference type="PANTHER" id="PTHR43289">
    <property type="entry name" value="MITOGEN-ACTIVATED PROTEIN KINASE KINASE KINASE 20-RELATED"/>
    <property type="match status" value="1"/>
</dbReference>
<proteinExistence type="predicted"/>
<dbReference type="Pfam" id="PF00069">
    <property type="entry name" value="Pkinase"/>
    <property type="match status" value="1"/>
</dbReference>
<keyword evidence="3" id="KW-0418">Kinase</keyword>
<dbReference type="GO" id="GO:0004674">
    <property type="term" value="F:protein serine/threonine kinase activity"/>
    <property type="evidence" value="ECO:0007669"/>
    <property type="project" value="TreeGrafter"/>
</dbReference>
<dbReference type="InterPro" id="IPR000719">
    <property type="entry name" value="Prot_kinase_dom"/>
</dbReference>
<dbReference type="AlphaFoldDB" id="A0A8J3PS97"/>
<dbReference type="EMBL" id="BONV01000012">
    <property type="protein sequence ID" value="GIG80012.1"/>
    <property type="molecule type" value="Genomic_DNA"/>
</dbReference>
<sequence>MANGPLPSAVAGDPDRIGPFRIIGRLGVGRMGIVHAGLASDGTRVAVKAIRADYANDPNFRARFAREVDTCAGSGPCLVPLLDADTRAQQPWLATAYVPGPTLNAHVSAHGPLSGIRLHALAAGTAAALAAIHSAGIVHRDLEPGNVILSPAGPRVLDLGIAHAVDETAIRGPARGLAPTAGRARSNTATKQVDRLRTSSLRPRPSLIAMRGRNAVASTSSIGTVRRTV</sequence>
<evidence type="ECO:0000256" key="3">
    <source>
        <dbReference type="ARBA" id="ARBA00022777"/>
    </source>
</evidence>
<feature type="region of interest" description="Disordered" evidence="6">
    <location>
        <begin position="174"/>
        <end position="196"/>
    </location>
</feature>
<dbReference type="SUPFAM" id="SSF56112">
    <property type="entry name" value="Protein kinase-like (PK-like)"/>
    <property type="match status" value="1"/>
</dbReference>
<keyword evidence="4 5" id="KW-0067">ATP-binding</keyword>
<feature type="binding site" evidence="5">
    <location>
        <position position="48"/>
    </location>
    <ligand>
        <name>ATP</name>
        <dbReference type="ChEBI" id="CHEBI:30616"/>
    </ligand>
</feature>
<keyword evidence="1" id="KW-0808">Transferase</keyword>
<dbReference type="PROSITE" id="PS00107">
    <property type="entry name" value="PROTEIN_KINASE_ATP"/>
    <property type="match status" value="1"/>
</dbReference>
<evidence type="ECO:0000256" key="4">
    <source>
        <dbReference type="ARBA" id="ARBA00022840"/>
    </source>
</evidence>
<organism evidence="8 9">
    <name type="scientific">Planotetraspora kaengkrachanensis</name>
    <dbReference type="NCBI Taxonomy" id="575193"/>
    <lineage>
        <taxon>Bacteria</taxon>
        <taxon>Bacillati</taxon>
        <taxon>Actinomycetota</taxon>
        <taxon>Actinomycetes</taxon>
        <taxon>Streptosporangiales</taxon>
        <taxon>Streptosporangiaceae</taxon>
        <taxon>Planotetraspora</taxon>
    </lineage>
</organism>
<evidence type="ECO:0000313" key="9">
    <source>
        <dbReference type="Proteomes" id="UP000630097"/>
    </source>
</evidence>
<keyword evidence="2 5" id="KW-0547">Nucleotide-binding</keyword>
<keyword evidence="9" id="KW-1185">Reference proteome</keyword>
<dbReference type="Gene3D" id="3.30.200.20">
    <property type="entry name" value="Phosphorylase Kinase, domain 1"/>
    <property type="match status" value="1"/>
</dbReference>
<protein>
    <recommendedName>
        <fullName evidence="7">Protein kinase domain-containing protein</fullName>
    </recommendedName>
</protein>
<dbReference type="Gene3D" id="1.10.510.10">
    <property type="entry name" value="Transferase(Phosphotransferase) domain 1"/>
    <property type="match status" value="1"/>
</dbReference>
<evidence type="ECO:0000256" key="1">
    <source>
        <dbReference type="ARBA" id="ARBA00022679"/>
    </source>
</evidence>
<dbReference type="InterPro" id="IPR017441">
    <property type="entry name" value="Protein_kinase_ATP_BS"/>
</dbReference>
<comment type="caution">
    <text evidence="8">The sequence shown here is derived from an EMBL/GenBank/DDBJ whole genome shotgun (WGS) entry which is preliminary data.</text>
</comment>
<evidence type="ECO:0000313" key="8">
    <source>
        <dbReference type="EMBL" id="GIG80012.1"/>
    </source>
</evidence>
<dbReference type="InterPro" id="IPR011009">
    <property type="entry name" value="Kinase-like_dom_sf"/>
</dbReference>
<dbReference type="PANTHER" id="PTHR43289:SF34">
    <property type="entry name" value="SERINE_THREONINE-PROTEIN KINASE YBDM-RELATED"/>
    <property type="match status" value="1"/>
</dbReference>